<dbReference type="EMBL" id="CP026604">
    <property type="protein sequence ID" value="AWB68444.1"/>
    <property type="molecule type" value="Genomic_DNA"/>
</dbReference>
<evidence type="ECO:0000313" key="2">
    <source>
        <dbReference type="Proteomes" id="UP000244441"/>
    </source>
</evidence>
<protein>
    <submittedName>
        <fullName evidence="1">DUF3010 domain-containing protein</fullName>
    </submittedName>
</protein>
<gene>
    <name evidence="1" type="ORF">C2869_19435</name>
</gene>
<evidence type="ECO:0000313" key="1">
    <source>
        <dbReference type="EMBL" id="AWB68444.1"/>
    </source>
</evidence>
<dbReference type="KEGG" id="cate:C2869_19435"/>
<proteinExistence type="predicted"/>
<sequence length="141" mass="15773">MKVCGVEFKANDAVISVVEDNQGMFNLPEVRVSRVALDSAEDGEALQKFQFTFAKLMQDYHIENVVIKARPMKGKFSGSAVSFKMEAAIQLIENLNIELMASNEIKAVMKKNPLPIDFKETGLKVFQEGAFTVAYAYLMQK</sequence>
<dbReference type="Proteomes" id="UP000244441">
    <property type="component" value="Chromosome"/>
</dbReference>
<dbReference type="RefSeq" id="WP_108604503.1">
    <property type="nucleotide sequence ID" value="NZ_CP026604.1"/>
</dbReference>
<accession>A0A2S0VW46</accession>
<dbReference type="InterPro" id="IPR021378">
    <property type="entry name" value="DUF3010"/>
</dbReference>
<name>A0A2S0VW46_9ALTE</name>
<reference evidence="1 2" key="1">
    <citation type="submission" date="2018-01" db="EMBL/GenBank/DDBJ databases">
        <title>Genome sequence of a Cantenovulum-like bacteria.</title>
        <authorList>
            <person name="Tan W.R."/>
            <person name="Lau N.-S."/>
            <person name="Go F."/>
            <person name="Amirul A.-A.A."/>
        </authorList>
    </citation>
    <scope>NUCLEOTIDE SEQUENCE [LARGE SCALE GENOMIC DNA]</scope>
    <source>
        <strain evidence="1 2">CCB-QB4</strain>
    </source>
</reference>
<keyword evidence="2" id="KW-1185">Reference proteome</keyword>
<dbReference type="OrthoDB" id="6214536at2"/>
<dbReference type="Pfam" id="PF11215">
    <property type="entry name" value="DUF3010"/>
    <property type="match status" value="1"/>
</dbReference>
<organism evidence="1 2">
    <name type="scientific">Saccharobesus litoralis</name>
    <dbReference type="NCBI Taxonomy" id="2172099"/>
    <lineage>
        <taxon>Bacteria</taxon>
        <taxon>Pseudomonadati</taxon>
        <taxon>Pseudomonadota</taxon>
        <taxon>Gammaproteobacteria</taxon>
        <taxon>Alteromonadales</taxon>
        <taxon>Alteromonadaceae</taxon>
        <taxon>Saccharobesus</taxon>
    </lineage>
</organism>
<dbReference type="AlphaFoldDB" id="A0A2S0VW46"/>